<dbReference type="Gene3D" id="3.30.70.100">
    <property type="match status" value="1"/>
</dbReference>
<dbReference type="RefSeq" id="WP_077834338.1">
    <property type="nucleotide sequence ID" value="NZ_CP096983.1"/>
</dbReference>
<evidence type="ECO:0000313" key="1">
    <source>
        <dbReference type="EMBL" id="URZ10172.1"/>
    </source>
</evidence>
<dbReference type="SMART" id="SM00886">
    <property type="entry name" value="Dabb"/>
    <property type="match status" value="1"/>
</dbReference>
<reference evidence="1 2" key="1">
    <citation type="submission" date="2022-04" db="EMBL/GenBank/DDBJ databases">
        <title>Genome sequence of C. roseum typestrain.</title>
        <authorList>
            <person name="Poehlein A."/>
            <person name="Schoch T."/>
            <person name="Duerre P."/>
            <person name="Daniel R."/>
        </authorList>
    </citation>
    <scope>NUCLEOTIDE SEQUENCE [LARGE SCALE GENOMIC DNA]</scope>
    <source>
        <strain evidence="1 2">DSM 7320</strain>
    </source>
</reference>
<dbReference type="SUPFAM" id="SSF54909">
    <property type="entry name" value="Dimeric alpha+beta barrel"/>
    <property type="match status" value="1"/>
</dbReference>
<accession>A0A1S8M7E7</accession>
<evidence type="ECO:0000313" key="2">
    <source>
        <dbReference type="Proteomes" id="UP000190951"/>
    </source>
</evidence>
<protein>
    <submittedName>
        <fullName evidence="1">Uncharacterized protein</fullName>
    </submittedName>
</protein>
<dbReference type="InterPro" id="IPR013097">
    <property type="entry name" value="Dabb"/>
</dbReference>
<gene>
    <name evidence="1" type="ORF">CROST_008800</name>
</gene>
<organism evidence="1 2">
    <name type="scientific">Clostridium felsineum</name>
    <dbReference type="NCBI Taxonomy" id="36839"/>
    <lineage>
        <taxon>Bacteria</taxon>
        <taxon>Bacillati</taxon>
        <taxon>Bacillota</taxon>
        <taxon>Clostridia</taxon>
        <taxon>Eubacteriales</taxon>
        <taxon>Clostridiaceae</taxon>
        <taxon>Clostridium</taxon>
    </lineage>
</organism>
<dbReference type="AlphaFoldDB" id="A0A1S8M7E7"/>
<dbReference type="EMBL" id="CP096983">
    <property type="protein sequence ID" value="URZ10172.1"/>
    <property type="molecule type" value="Genomic_DNA"/>
</dbReference>
<dbReference type="PROSITE" id="PS51502">
    <property type="entry name" value="S_R_A_B_BARREL"/>
    <property type="match status" value="1"/>
</dbReference>
<dbReference type="PANTHER" id="PTHR37832:SF1">
    <property type="entry name" value="STRESS-RESPONSE A_B BARREL DOMAIN-CONTAINING PROTEIN"/>
    <property type="match status" value="1"/>
</dbReference>
<dbReference type="Proteomes" id="UP000190951">
    <property type="component" value="Chromosome"/>
</dbReference>
<sequence>MFTHIVFFKLKDRKNVNEVKKIFQSIEGNIDFARKVKVGVDVVHSQRAYDIALIIKFDSLKDMETYQVHPYHVDVVMKKTKEFIQSSASVDFED</sequence>
<dbReference type="STRING" id="84029.CROST_17650"/>
<dbReference type="InterPro" id="IPR011008">
    <property type="entry name" value="Dimeric_a/b-barrel"/>
</dbReference>
<keyword evidence="2" id="KW-1185">Reference proteome</keyword>
<dbReference type="PANTHER" id="PTHR37832">
    <property type="entry name" value="BLL2683 PROTEIN"/>
    <property type="match status" value="1"/>
</dbReference>
<dbReference type="Pfam" id="PF07876">
    <property type="entry name" value="Dabb"/>
    <property type="match status" value="1"/>
</dbReference>
<proteinExistence type="predicted"/>
<name>A0A1S8M7E7_9CLOT</name>
<dbReference type="KEGG" id="crw:CROST_008800"/>